<feature type="transmembrane region" description="Helical" evidence="6">
    <location>
        <begin position="175"/>
        <end position="194"/>
    </location>
</feature>
<evidence type="ECO:0000259" key="8">
    <source>
        <dbReference type="Pfam" id="PF00662"/>
    </source>
</evidence>
<evidence type="ECO:0000256" key="4">
    <source>
        <dbReference type="ARBA" id="ARBA00023136"/>
    </source>
</evidence>
<feature type="domain" description="NADH:quinone oxidoreductase/Mrp antiporter transmembrane" evidence="7">
    <location>
        <begin position="100"/>
        <end position="385"/>
    </location>
</feature>
<dbReference type="PRINTS" id="PR01434">
    <property type="entry name" value="NADHDHGNASE5"/>
</dbReference>
<dbReference type="GO" id="GO:0008137">
    <property type="term" value="F:NADH dehydrogenase (ubiquinone) activity"/>
    <property type="evidence" value="ECO:0007669"/>
    <property type="project" value="InterPro"/>
</dbReference>
<dbReference type="GO" id="GO:0015990">
    <property type="term" value="P:electron transport coupled proton transport"/>
    <property type="evidence" value="ECO:0007669"/>
    <property type="project" value="TreeGrafter"/>
</dbReference>
<dbReference type="Pfam" id="PF00361">
    <property type="entry name" value="Proton_antipo_M"/>
    <property type="match status" value="1"/>
</dbReference>
<dbReference type="InterPro" id="IPR003945">
    <property type="entry name" value="NU5C-like"/>
</dbReference>
<dbReference type="InterPro" id="IPR001750">
    <property type="entry name" value="ND/Mrp_TM"/>
</dbReference>
<feature type="transmembrane region" description="Helical" evidence="6">
    <location>
        <begin position="456"/>
        <end position="477"/>
    </location>
</feature>
<feature type="transmembrane region" description="Helical" evidence="6">
    <location>
        <begin position="52"/>
        <end position="71"/>
    </location>
</feature>
<accession>A0A0E2ZQ58</accession>
<dbReference type="EMBL" id="JPGN01000016">
    <property type="protein sequence ID" value="KFI20577.1"/>
    <property type="molecule type" value="Genomic_DNA"/>
</dbReference>
<keyword evidence="2 5" id="KW-0812">Transmembrane</keyword>
<dbReference type="PANTHER" id="PTHR42829">
    <property type="entry name" value="NADH-UBIQUINONE OXIDOREDUCTASE CHAIN 5"/>
    <property type="match status" value="1"/>
</dbReference>
<keyword evidence="3 6" id="KW-1133">Transmembrane helix</keyword>
<feature type="transmembrane region" description="Helical" evidence="6">
    <location>
        <begin position="215"/>
        <end position="236"/>
    </location>
</feature>
<evidence type="ECO:0000256" key="1">
    <source>
        <dbReference type="ARBA" id="ARBA00004127"/>
    </source>
</evidence>
<gene>
    <name evidence="9" type="ORF">IB75_02480</name>
</gene>
<evidence type="ECO:0000313" key="10">
    <source>
        <dbReference type="Proteomes" id="UP000028839"/>
    </source>
</evidence>
<keyword evidence="4 6" id="KW-0472">Membrane</keyword>
<feature type="transmembrane region" description="Helical" evidence="6">
    <location>
        <begin position="339"/>
        <end position="357"/>
    </location>
</feature>
<reference evidence="9 10" key="1">
    <citation type="submission" date="2014-07" db="EMBL/GenBank/DDBJ databases">
        <title>Comparative analysis of Nitrosococcus oceani genome inventories of strains from Pacific and Atlantic gyres.</title>
        <authorList>
            <person name="Lim C.K."/>
            <person name="Wang L."/>
            <person name="Sayavedra-Soto L.A."/>
            <person name="Klotz M.G."/>
        </authorList>
    </citation>
    <scope>NUCLEOTIDE SEQUENCE [LARGE SCALE GENOMIC DNA]</scope>
    <source>
        <strain evidence="9 10">C-27</strain>
    </source>
</reference>
<evidence type="ECO:0000313" key="9">
    <source>
        <dbReference type="EMBL" id="KFI20577.1"/>
    </source>
</evidence>
<dbReference type="GO" id="GO:0016020">
    <property type="term" value="C:membrane"/>
    <property type="evidence" value="ECO:0007669"/>
    <property type="project" value="UniProtKB-SubCell"/>
</dbReference>
<name>A0A0E2ZQ58_9GAMM</name>
<comment type="subcellular location">
    <subcellularLocation>
        <location evidence="1">Endomembrane system</location>
        <topology evidence="1">Multi-pass membrane protein</topology>
    </subcellularLocation>
    <subcellularLocation>
        <location evidence="5">Membrane</location>
        <topology evidence="5">Multi-pass membrane protein</topology>
    </subcellularLocation>
</comment>
<feature type="transmembrane region" description="Helical" evidence="6">
    <location>
        <begin position="242"/>
        <end position="266"/>
    </location>
</feature>
<evidence type="ECO:0000256" key="2">
    <source>
        <dbReference type="ARBA" id="ARBA00022692"/>
    </source>
</evidence>
<evidence type="ECO:0000256" key="3">
    <source>
        <dbReference type="ARBA" id="ARBA00022989"/>
    </source>
</evidence>
<evidence type="ECO:0000256" key="6">
    <source>
        <dbReference type="SAM" id="Phobius"/>
    </source>
</evidence>
<comment type="caution">
    <text evidence="9">The sequence shown here is derived from an EMBL/GenBank/DDBJ whole genome shotgun (WGS) entry which is preliminary data.</text>
</comment>
<dbReference type="GO" id="GO:0042773">
    <property type="term" value="P:ATP synthesis coupled electron transport"/>
    <property type="evidence" value="ECO:0007669"/>
    <property type="project" value="InterPro"/>
</dbReference>
<dbReference type="AlphaFoldDB" id="A0A0E2ZQ58"/>
<dbReference type="HOGENOM" id="CLU_007100_6_3_6"/>
<dbReference type="PANTHER" id="PTHR42829:SF2">
    <property type="entry name" value="NADH-UBIQUINONE OXIDOREDUCTASE CHAIN 5"/>
    <property type="match status" value="1"/>
</dbReference>
<dbReference type="InterPro" id="IPR001516">
    <property type="entry name" value="Proton_antipo_N"/>
</dbReference>
<feature type="transmembrane region" description="Helical" evidence="6">
    <location>
        <begin position="377"/>
        <end position="403"/>
    </location>
</feature>
<protein>
    <submittedName>
        <fullName evidence="9">Oxidoreductase</fullName>
    </submittedName>
</protein>
<dbReference type="OrthoDB" id="9811798at2"/>
<feature type="transmembrane region" description="Helical" evidence="6">
    <location>
        <begin position="415"/>
        <end position="436"/>
    </location>
</feature>
<sequence length="548" mass="57533">MPGRGSGLAVGGIFISALAVLPLSGADAEVALTWFTVGPFELTVSLAADRLGWWMATLVAWIALPVAVYSVPYMADEAGRQRFFAWLSFFVGMMLALVLSQSLLLLFIAWEGVGLASFVLIGQHHGQAKARQAAFKALLMTRLGDMGLLLGWLWMLMITGTTQLPPFFQQVEDGAFTAGTLNLLALLFFLAAIGKSAQLPLTAWLPEAMAAPTPVSALIHSATMAAAGVFLVLRLFPLFEHAPLALAVVLWVGAFTALIAALVATAQYDLKRLLAWSTVSQLGEMMLALGLGGPLGAAFHLTVHATFKSALFLSVGALERATGTRDLRQLGGLGKRLPWTAGAFIASALALAGFPLLSGYWSEEELLRQAVSVHTAWGVFMLVLILLAGIYIGRAAMATFGLAPQAVMPANRRESAPLVGPALGLALAAAGLGAIIKTPIESMLSFEAGSATLTGAWTLSAILASLVGLGVGAWRVYHWGPAPALGGWPSRLVVIIHGLVSGVARAAKAGALVLVWLERGFDGAARSFPTGIDRVSRQSDRRPIGTGP</sequence>
<feature type="domain" description="NADH-Ubiquinone oxidoreductase (complex I) chain 5 N-terminal" evidence="8">
    <location>
        <begin position="34"/>
        <end position="84"/>
    </location>
</feature>
<dbReference type="GO" id="GO:0003954">
    <property type="term" value="F:NADH dehydrogenase activity"/>
    <property type="evidence" value="ECO:0007669"/>
    <property type="project" value="TreeGrafter"/>
</dbReference>
<dbReference type="GO" id="GO:0012505">
    <property type="term" value="C:endomembrane system"/>
    <property type="evidence" value="ECO:0007669"/>
    <property type="project" value="UniProtKB-SubCell"/>
</dbReference>
<evidence type="ECO:0000259" key="7">
    <source>
        <dbReference type="Pfam" id="PF00361"/>
    </source>
</evidence>
<dbReference type="Pfam" id="PF00662">
    <property type="entry name" value="Proton_antipo_N"/>
    <property type="match status" value="1"/>
</dbReference>
<organism evidence="9 10">
    <name type="scientific">Nitrosococcus oceani C-27</name>
    <dbReference type="NCBI Taxonomy" id="314279"/>
    <lineage>
        <taxon>Bacteria</taxon>
        <taxon>Pseudomonadati</taxon>
        <taxon>Pseudomonadota</taxon>
        <taxon>Gammaproteobacteria</taxon>
        <taxon>Chromatiales</taxon>
        <taxon>Chromatiaceae</taxon>
        <taxon>Nitrosococcus</taxon>
    </lineage>
</organism>
<evidence type="ECO:0000256" key="5">
    <source>
        <dbReference type="RuleBase" id="RU000320"/>
    </source>
</evidence>
<feature type="transmembrane region" description="Helical" evidence="6">
    <location>
        <begin position="83"/>
        <end position="99"/>
    </location>
</feature>
<dbReference type="Proteomes" id="UP000028839">
    <property type="component" value="Unassembled WGS sequence"/>
</dbReference>
<feature type="transmembrane region" description="Helical" evidence="6">
    <location>
        <begin position="297"/>
        <end position="318"/>
    </location>
</feature>
<proteinExistence type="predicted"/>